<sequence>MRRGRLRIADRVPARIAWLATREALGLGRDEVPRVSVQVVDGSARVRVGLVLEFGSDLVEQAERVRAAVVDRVGALTGIPAREVVVVVERLKVGQPDV</sequence>
<dbReference type="EMBL" id="PYBW01000198">
    <property type="protein sequence ID" value="PYC65764.1"/>
    <property type="molecule type" value="Genomic_DNA"/>
</dbReference>
<evidence type="ECO:0008006" key="3">
    <source>
        <dbReference type="Google" id="ProtNLM"/>
    </source>
</evidence>
<reference evidence="1 2" key="1">
    <citation type="submission" date="2018-03" db="EMBL/GenBank/DDBJ databases">
        <title>Bioinformatic expansion and discovery of thiopeptide antibiotics.</title>
        <authorList>
            <person name="Schwalen C.J."/>
            <person name="Hudson G.A."/>
            <person name="Mitchell D.A."/>
        </authorList>
    </citation>
    <scope>NUCLEOTIDE SEQUENCE [LARGE SCALE GENOMIC DNA]</scope>
    <source>
        <strain evidence="1 2">ATCC 21389</strain>
    </source>
</reference>
<evidence type="ECO:0000313" key="1">
    <source>
        <dbReference type="EMBL" id="PYC65764.1"/>
    </source>
</evidence>
<dbReference type="AlphaFoldDB" id="A0A2V4NH10"/>
<gene>
    <name evidence="1" type="ORF">C7C46_32190</name>
</gene>
<proteinExistence type="predicted"/>
<organism evidence="1 2">
    <name type="scientific">Streptomyces tateyamensis</name>
    <dbReference type="NCBI Taxonomy" id="565073"/>
    <lineage>
        <taxon>Bacteria</taxon>
        <taxon>Bacillati</taxon>
        <taxon>Actinomycetota</taxon>
        <taxon>Actinomycetes</taxon>
        <taxon>Kitasatosporales</taxon>
        <taxon>Streptomycetaceae</taxon>
        <taxon>Streptomyces</taxon>
    </lineage>
</organism>
<accession>A0A2V4NH10</accession>
<keyword evidence="2" id="KW-1185">Reference proteome</keyword>
<evidence type="ECO:0000313" key="2">
    <source>
        <dbReference type="Proteomes" id="UP000248039"/>
    </source>
</evidence>
<comment type="caution">
    <text evidence="1">The sequence shown here is derived from an EMBL/GenBank/DDBJ whole genome shotgun (WGS) entry which is preliminary data.</text>
</comment>
<dbReference type="OrthoDB" id="4350674at2"/>
<dbReference type="Proteomes" id="UP000248039">
    <property type="component" value="Unassembled WGS sequence"/>
</dbReference>
<name>A0A2V4NH10_9ACTN</name>
<protein>
    <recommendedName>
        <fullName evidence="3">Asp23/Gls24 family protein</fullName>
    </recommendedName>
</protein>